<feature type="region of interest" description="Disordered" evidence="6">
    <location>
        <begin position="208"/>
        <end position="230"/>
    </location>
</feature>
<protein>
    <submittedName>
        <fullName evidence="9">Ribonuclease III</fullName>
    </submittedName>
</protein>
<dbReference type="InterPro" id="IPR036389">
    <property type="entry name" value="RNase_III_sf"/>
</dbReference>
<dbReference type="InterPro" id="IPR014720">
    <property type="entry name" value="dsRBD_dom"/>
</dbReference>
<dbReference type="Gene3D" id="1.10.1520.10">
    <property type="entry name" value="Ribonuclease III domain"/>
    <property type="match status" value="1"/>
</dbReference>
<keyword evidence="2" id="KW-0255">Endonuclease</keyword>
<feature type="compositionally biased region" description="Polar residues" evidence="6">
    <location>
        <begin position="216"/>
        <end position="230"/>
    </location>
</feature>
<evidence type="ECO:0000313" key="9">
    <source>
        <dbReference type="EMBL" id="KZT60023.1"/>
    </source>
</evidence>
<dbReference type="Proteomes" id="UP000076842">
    <property type="component" value="Unassembled WGS sequence"/>
</dbReference>
<dbReference type="SUPFAM" id="SSF69065">
    <property type="entry name" value="RNase III domain-like"/>
    <property type="match status" value="1"/>
</dbReference>
<evidence type="ECO:0000256" key="4">
    <source>
        <dbReference type="ARBA" id="ARBA00022884"/>
    </source>
</evidence>
<keyword evidence="1" id="KW-0540">Nuclease</keyword>
<sequence length="405" mass="44293">MGTGDDPRSDHGDSSSLSDSVASMSFAEKSAGETEEQAPKLPPLPEIQSRDILLEVFMHRSVLARPSTLFQDSPNDLFRDNERLEHLGDAVVQLCATMLIRDLYPTLRVGPASKVRTRVVSNVALAKHTAAYGLHEKLGVSHAQERQLKQSIAVRGDLFEAYVGGVFKDSEYSLPPVYKWLKELFTPVVRQAYEQEWADHSVSVLGDVPSPAPEGVTSSKSPGDSLAGTSQEPVMVATALHEARPILPLTMSTPTLAPATAAVPISPYSAIRAPTIVSAPPSPYRFPAPKTESGQLSFLNQCLIQRGKTIDWTFDERGGNKTTPLWAVEAWIKNDAGMDECVGRAQAPTKKAAKNEAARQAIAYLKYAVRGLRFLRAPGYVGLIVHKVKIVHPFHPRRLLYINLI</sequence>
<name>A0A165I1R6_9BASI</name>
<dbReference type="CDD" id="cd00593">
    <property type="entry name" value="RIBOc"/>
    <property type="match status" value="1"/>
</dbReference>
<dbReference type="GO" id="GO:0006364">
    <property type="term" value="P:rRNA processing"/>
    <property type="evidence" value="ECO:0007669"/>
    <property type="project" value="TreeGrafter"/>
</dbReference>
<dbReference type="Pfam" id="PF00636">
    <property type="entry name" value="Ribonuclease_3"/>
    <property type="match status" value="1"/>
</dbReference>
<organism evidence="9 10">
    <name type="scientific">Calocera cornea HHB12733</name>
    <dbReference type="NCBI Taxonomy" id="1353952"/>
    <lineage>
        <taxon>Eukaryota</taxon>
        <taxon>Fungi</taxon>
        <taxon>Dikarya</taxon>
        <taxon>Basidiomycota</taxon>
        <taxon>Agaricomycotina</taxon>
        <taxon>Dacrymycetes</taxon>
        <taxon>Dacrymycetales</taxon>
        <taxon>Dacrymycetaceae</taxon>
        <taxon>Calocera</taxon>
    </lineage>
</organism>
<dbReference type="GO" id="GO:0003723">
    <property type="term" value="F:RNA binding"/>
    <property type="evidence" value="ECO:0007669"/>
    <property type="project" value="UniProtKB-UniRule"/>
</dbReference>
<evidence type="ECO:0000259" key="7">
    <source>
        <dbReference type="PROSITE" id="PS50137"/>
    </source>
</evidence>
<keyword evidence="10" id="KW-1185">Reference proteome</keyword>
<dbReference type="Gene3D" id="3.30.160.20">
    <property type="match status" value="1"/>
</dbReference>
<evidence type="ECO:0000256" key="5">
    <source>
        <dbReference type="PROSITE-ProRule" id="PRU00266"/>
    </source>
</evidence>
<keyword evidence="3" id="KW-0378">Hydrolase</keyword>
<dbReference type="EMBL" id="KV423935">
    <property type="protein sequence ID" value="KZT60023.1"/>
    <property type="molecule type" value="Genomic_DNA"/>
</dbReference>
<feature type="compositionally biased region" description="Low complexity" evidence="6">
    <location>
        <begin position="14"/>
        <end position="25"/>
    </location>
</feature>
<feature type="domain" description="RNase III" evidence="8">
    <location>
        <begin position="47"/>
        <end position="171"/>
    </location>
</feature>
<dbReference type="GO" id="GO:0004525">
    <property type="term" value="F:ribonuclease III activity"/>
    <property type="evidence" value="ECO:0007669"/>
    <property type="project" value="InterPro"/>
</dbReference>
<evidence type="ECO:0000313" key="10">
    <source>
        <dbReference type="Proteomes" id="UP000076842"/>
    </source>
</evidence>
<feature type="region of interest" description="Disordered" evidence="6">
    <location>
        <begin position="1"/>
        <end position="44"/>
    </location>
</feature>
<dbReference type="SUPFAM" id="SSF54768">
    <property type="entry name" value="dsRNA-binding domain-like"/>
    <property type="match status" value="1"/>
</dbReference>
<dbReference type="OrthoDB" id="2392202at2759"/>
<evidence type="ECO:0000256" key="3">
    <source>
        <dbReference type="ARBA" id="ARBA00022801"/>
    </source>
</evidence>
<evidence type="ECO:0000256" key="2">
    <source>
        <dbReference type="ARBA" id="ARBA00022759"/>
    </source>
</evidence>
<dbReference type="GO" id="GO:0006369">
    <property type="term" value="P:termination of RNA polymerase II transcription"/>
    <property type="evidence" value="ECO:0007669"/>
    <property type="project" value="TreeGrafter"/>
</dbReference>
<proteinExistence type="predicted"/>
<dbReference type="PROSITE" id="PS50137">
    <property type="entry name" value="DS_RBD"/>
    <property type="match status" value="1"/>
</dbReference>
<dbReference type="SMART" id="SM00535">
    <property type="entry name" value="RIBOc"/>
    <property type="match status" value="1"/>
</dbReference>
<reference evidence="9 10" key="1">
    <citation type="journal article" date="2016" name="Mol. Biol. Evol.">
        <title>Comparative Genomics of Early-Diverging Mushroom-Forming Fungi Provides Insights into the Origins of Lignocellulose Decay Capabilities.</title>
        <authorList>
            <person name="Nagy L.G."/>
            <person name="Riley R."/>
            <person name="Tritt A."/>
            <person name="Adam C."/>
            <person name="Daum C."/>
            <person name="Floudas D."/>
            <person name="Sun H."/>
            <person name="Yadav J.S."/>
            <person name="Pangilinan J."/>
            <person name="Larsson K.H."/>
            <person name="Matsuura K."/>
            <person name="Barry K."/>
            <person name="Labutti K."/>
            <person name="Kuo R."/>
            <person name="Ohm R.A."/>
            <person name="Bhattacharya S.S."/>
            <person name="Shirouzu T."/>
            <person name="Yoshinaga Y."/>
            <person name="Martin F.M."/>
            <person name="Grigoriev I.V."/>
            <person name="Hibbett D.S."/>
        </authorList>
    </citation>
    <scope>NUCLEOTIDE SEQUENCE [LARGE SCALE GENOMIC DNA]</scope>
    <source>
        <strain evidence="9 10">HHB12733</strain>
    </source>
</reference>
<evidence type="ECO:0000256" key="6">
    <source>
        <dbReference type="SAM" id="MobiDB-lite"/>
    </source>
</evidence>
<evidence type="ECO:0000259" key="8">
    <source>
        <dbReference type="PROSITE" id="PS50142"/>
    </source>
</evidence>
<dbReference type="SMART" id="SM00358">
    <property type="entry name" value="DSRM"/>
    <property type="match status" value="1"/>
</dbReference>
<feature type="compositionally biased region" description="Basic and acidic residues" evidence="6">
    <location>
        <begin position="1"/>
        <end position="13"/>
    </location>
</feature>
<dbReference type="GO" id="GO:0005654">
    <property type="term" value="C:nucleoplasm"/>
    <property type="evidence" value="ECO:0007669"/>
    <property type="project" value="TreeGrafter"/>
</dbReference>
<dbReference type="Pfam" id="PF00035">
    <property type="entry name" value="dsrm"/>
    <property type="match status" value="1"/>
</dbReference>
<feature type="domain" description="DRBM" evidence="7">
    <location>
        <begin position="294"/>
        <end position="367"/>
    </location>
</feature>
<dbReference type="PANTHER" id="PTHR11207:SF0">
    <property type="entry name" value="RIBONUCLEASE 3"/>
    <property type="match status" value="1"/>
</dbReference>
<dbReference type="PROSITE" id="PS50142">
    <property type="entry name" value="RNASE_3_2"/>
    <property type="match status" value="1"/>
</dbReference>
<keyword evidence="4 5" id="KW-0694">RNA-binding</keyword>
<dbReference type="InParanoid" id="A0A165I1R6"/>
<dbReference type="AlphaFoldDB" id="A0A165I1R6"/>
<dbReference type="InterPro" id="IPR000999">
    <property type="entry name" value="RNase_III_dom"/>
</dbReference>
<evidence type="ECO:0000256" key="1">
    <source>
        <dbReference type="ARBA" id="ARBA00022722"/>
    </source>
</evidence>
<dbReference type="GO" id="GO:0034475">
    <property type="term" value="P:U4 snRNA 3'-end processing"/>
    <property type="evidence" value="ECO:0007669"/>
    <property type="project" value="TreeGrafter"/>
</dbReference>
<accession>A0A165I1R6</accession>
<dbReference type="PANTHER" id="PTHR11207">
    <property type="entry name" value="RIBONUCLEASE III"/>
    <property type="match status" value="1"/>
</dbReference>
<gene>
    <name evidence="9" type="ORF">CALCODRAFT_159370</name>
</gene>
<dbReference type="STRING" id="1353952.A0A165I1R6"/>